<sequence>MEKGGANVAKMVDGRVLLNPTTAGTSQMSQGPSNVATVSFSNHPRHHSSYPEKGYRGNHAHHGSGVVNPGYVGSSTTIRSESTPSVQ</sequence>
<dbReference type="Proteomes" id="UP000092461">
    <property type="component" value="Unassembled WGS sequence"/>
</dbReference>
<organism evidence="2 3">
    <name type="scientific">Lutzomyia longipalpis</name>
    <name type="common">Sand fly</name>
    <dbReference type="NCBI Taxonomy" id="7200"/>
    <lineage>
        <taxon>Eukaryota</taxon>
        <taxon>Metazoa</taxon>
        <taxon>Ecdysozoa</taxon>
        <taxon>Arthropoda</taxon>
        <taxon>Hexapoda</taxon>
        <taxon>Insecta</taxon>
        <taxon>Pterygota</taxon>
        <taxon>Neoptera</taxon>
        <taxon>Endopterygota</taxon>
        <taxon>Diptera</taxon>
        <taxon>Nematocera</taxon>
        <taxon>Psychodoidea</taxon>
        <taxon>Psychodidae</taxon>
        <taxon>Lutzomyia</taxon>
        <taxon>Lutzomyia</taxon>
    </lineage>
</organism>
<protein>
    <submittedName>
        <fullName evidence="2">Uncharacterized protein</fullName>
    </submittedName>
</protein>
<name>A0A1B0CB95_LUTLO</name>
<accession>A0A1B0CB95</accession>
<dbReference type="EnsemblMetazoa" id="LLOJ001394-RA">
    <property type="protein sequence ID" value="LLOJ001394-PA"/>
    <property type="gene ID" value="LLOJ001394"/>
</dbReference>
<dbReference type="EMBL" id="AJWK01004914">
    <property type="status" value="NOT_ANNOTATED_CDS"/>
    <property type="molecule type" value="Genomic_DNA"/>
</dbReference>
<dbReference type="AlphaFoldDB" id="A0A1B0CB95"/>
<dbReference type="VEuPathDB" id="VectorBase:LLOJ001394"/>
<proteinExistence type="predicted"/>
<reference evidence="2" key="1">
    <citation type="submission" date="2020-05" db="UniProtKB">
        <authorList>
            <consortium name="EnsemblMetazoa"/>
        </authorList>
    </citation>
    <scope>IDENTIFICATION</scope>
    <source>
        <strain evidence="2">Jacobina</strain>
    </source>
</reference>
<feature type="region of interest" description="Disordered" evidence="1">
    <location>
        <begin position="41"/>
        <end position="87"/>
    </location>
</feature>
<keyword evidence="3" id="KW-1185">Reference proteome</keyword>
<evidence type="ECO:0000313" key="2">
    <source>
        <dbReference type="EnsemblMetazoa" id="LLOJ001394-PA"/>
    </source>
</evidence>
<dbReference type="VEuPathDB" id="VectorBase:LLONM1_005693"/>
<feature type="compositionally biased region" description="Polar residues" evidence="1">
    <location>
        <begin position="73"/>
        <end position="87"/>
    </location>
</feature>
<evidence type="ECO:0000313" key="3">
    <source>
        <dbReference type="Proteomes" id="UP000092461"/>
    </source>
</evidence>
<evidence type="ECO:0000256" key="1">
    <source>
        <dbReference type="SAM" id="MobiDB-lite"/>
    </source>
</evidence>